<keyword evidence="3" id="KW-1185">Reference proteome</keyword>
<dbReference type="EMBL" id="FOQD01000006">
    <property type="protein sequence ID" value="SFI14810.1"/>
    <property type="molecule type" value="Genomic_DNA"/>
</dbReference>
<dbReference type="STRING" id="1576369.SAMN05421753_10633"/>
<organism evidence="2 3">
    <name type="scientific">Planctomicrobium piriforme</name>
    <dbReference type="NCBI Taxonomy" id="1576369"/>
    <lineage>
        <taxon>Bacteria</taxon>
        <taxon>Pseudomonadati</taxon>
        <taxon>Planctomycetota</taxon>
        <taxon>Planctomycetia</taxon>
        <taxon>Planctomycetales</taxon>
        <taxon>Planctomycetaceae</taxon>
        <taxon>Planctomicrobium</taxon>
    </lineage>
</organism>
<feature type="signal peptide" evidence="1">
    <location>
        <begin position="1"/>
        <end position="25"/>
    </location>
</feature>
<evidence type="ECO:0000256" key="1">
    <source>
        <dbReference type="SAM" id="SignalP"/>
    </source>
</evidence>
<evidence type="ECO:0000313" key="2">
    <source>
        <dbReference type="EMBL" id="SFI14810.1"/>
    </source>
</evidence>
<feature type="chain" id="PRO_5011716187" evidence="1">
    <location>
        <begin position="26"/>
        <end position="136"/>
    </location>
</feature>
<reference evidence="3" key="1">
    <citation type="submission" date="2016-10" db="EMBL/GenBank/DDBJ databases">
        <authorList>
            <person name="Varghese N."/>
            <person name="Submissions S."/>
        </authorList>
    </citation>
    <scope>NUCLEOTIDE SEQUENCE [LARGE SCALE GENOMIC DNA]</scope>
    <source>
        <strain evidence="3">DSM 26348</strain>
    </source>
</reference>
<evidence type="ECO:0000313" key="3">
    <source>
        <dbReference type="Proteomes" id="UP000199518"/>
    </source>
</evidence>
<keyword evidence="1" id="KW-0732">Signal</keyword>
<proteinExistence type="predicted"/>
<sequence length="136" mass="14413">MQMTRRMMLAVTLLAIGLNSTGCKKSNTTTVTFRNQTGVALTINAFVTASGKTYKFNKTNLANGKSTTKKYVTQLAKGSTYAVQGSVKAGATTIPLPAGITVLIGETNTYVISSLGGGMYRASYYINGVFKASIDF</sequence>
<gene>
    <name evidence="2" type="ORF">SAMN05421753_10633</name>
</gene>
<name>A0A1I3FU93_9PLAN</name>
<dbReference type="Proteomes" id="UP000199518">
    <property type="component" value="Unassembled WGS sequence"/>
</dbReference>
<dbReference type="RefSeq" id="WP_092049373.1">
    <property type="nucleotide sequence ID" value="NZ_FOQD01000006.1"/>
</dbReference>
<protein>
    <submittedName>
        <fullName evidence="2">Uncharacterized protein</fullName>
    </submittedName>
</protein>
<dbReference type="AlphaFoldDB" id="A0A1I3FU93"/>
<accession>A0A1I3FU93</accession>